<dbReference type="EMBL" id="JAFEUM010000003">
    <property type="protein sequence ID" value="MBM7036471.1"/>
    <property type="molecule type" value="Genomic_DNA"/>
</dbReference>
<keyword evidence="1" id="KW-0678">Repressor</keyword>
<dbReference type="PANTHER" id="PTHR34875">
    <property type="entry name" value="UPF0237 PROTEIN MJ1558"/>
    <property type="match status" value="1"/>
</dbReference>
<comment type="subcellular location">
    <subcellularLocation>
        <location evidence="1">Cytoplasm</location>
    </subcellularLocation>
</comment>
<sequence length="194" mass="21898">MLELQNTTRSNGEKVNYLVINAIGRDRPGISHQLFKLISHIGCNIIDSKISLFGEEFTLMMFISGSTVQVTQAETQLSRFCAENQLLSTMKRTELPTKTKPTYRLEANIECSDRRGIVETFTEFYASKNIDIDSMTAKTINIAATDNQSEKRFQISGVAHVDDTVNLMQLQEDFDQMCSEHNIQGTLDFINTVS</sequence>
<dbReference type="InterPro" id="IPR050990">
    <property type="entry name" value="UPF0237/GcvR_regulator"/>
</dbReference>
<proteinExistence type="predicted"/>
<keyword evidence="1" id="KW-0963">Cytoplasm</keyword>
<name>A0ABS2HIK0_9VIBR</name>
<dbReference type="PIRSF" id="PIRSF028103">
    <property type="entry name" value="GcvR"/>
    <property type="match status" value="1"/>
</dbReference>
<organism evidence="2 3">
    <name type="scientific">Vibrio ulleungensis</name>
    <dbReference type="NCBI Taxonomy" id="2807619"/>
    <lineage>
        <taxon>Bacteria</taxon>
        <taxon>Pseudomonadati</taxon>
        <taxon>Pseudomonadota</taxon>
        <taxon>Gammaproteobacteria</taxon>
        <taxon>Vibrionales</taxon>
        <taxon>Vibrionaceae</taxon>
        <taxon>Vibrio</taxon>
    </lineage>
</organism>
<evidence type="ECO:0000313" key="3">
    <source>
        <dbReference type="Proteomes" id="UP000809621"/>
    </source>
</evidence>
<keyword evidence="3" id="KW-1185">Reference proteome</keyword>
<gene>
    <name evidence="2" type="ORF">JQC93_08625</name>
</gene>
<evidence type="ECO:0000256" key="1">
    <source>
        <dbReference type="PIRNR" id="PIRNR028103"/>
    </source>
</evidence>
<evidence type="ECO:0000313" key="2">
    <source>
        <dbReference type="EMBL" id="MBM7036471.1"/>
    </source>
</evidence>
<dbReference type="Gene3D" id="3.30.70.260">
    <property type="match status" value="2"/>
</dbReference>
<dbReference type="InterPro" id="IPR016867">
    <property type="entry name" value="GcvR"/>
</dbReference>
<protein>
    <recommendedName>
        <fullName evidence="1">Glycine cleavage system transcriptional repressor</fullName>
    </recommendedName>
</protein>
<dbReference type="SUPFAM" id="SSF55021">
    <property type="entry name" value="ACT-like"/>
    <property type="match status" value="2"/>
</dbReference>
<dbReference type="RefSeq" id="WP_205158057.1">
    <property type="nucleotide sequence ID" value="NZ_JAFEUM010000003.1"/>
</dbReference>
<dbReference type="PANTHER" id="PTHR34875:SF5">
    <property type="entry name" value="GLYCINE CLEAVAGE SYSTEM TRANSCRIPTIONAL REPRESSOR"/>
    <property type="match status" value="1"/>
</dbReference>
<keyword evidence="1" id="KW-0804">Transcription</keyword>
<dbReference type="InterPro" id="IPR045865">
    <property type="entry name" value="ACT-like_dom_sf"/>
</dbReference>
<comment type="caution">
    <text evidence="2">The sequence shown here is derived from an EMBL/GenBank/DDBJ whole genome shotgun (WGS) entry which is preliminary data.</text>
</comment>
<dbReference type="Pfam" id="PF13740">
    <property type="entry name" value="ACT_6"/>
    <property type="match status" value="1"/>
</dbReference>
<reference evidence="2 3" key="1">
    <citation type="submission" date="2021-02" db="EMBL/GenBank/DDBJ databases">
        <authorList>
            <person name="Park J.-S."/>
        </authorList>
    </citation>
    <scope>NUCLEOTIDE SEQUENCE [LARGE SCALE GENOMIC DNA]</scope>
    <source>
        <strain evidence="2 3">188UL20-2</strain>
    </source>
</reference>
<accession>A0ABS2HIK0</accession>
<dbReference type="Proteomes" id="UP000809621">
    <property type="component" value="Unassembled WGS sequence"/>
</dbReference>